<feature type="domain" description="Glycosyl transferase family 1" evidence="3">
    <location>
        <begin position="319"/>
        <end position="460"/>
    </location>
</feature>
<proteinExistence type="predicted"/>
<evidence type="ECO:0000256" key="2">
    <source>
        <dbReference type="ARBA" id="ARBA00022679"/>
    </source>
</evidence>
<dbReference type="Proteomes" id="UP000326702">
    <property type="component" value="Chromosome"/>
</dbReference>
<reference evidence="4 5" key="1">
    <citation type="submission" date="2019-10" db="EMBL/GenBank/DDBJ databases">
        <title>Genome sequence of Luteimicrobium xylanilyticum HY-24.</title>
        <authorList>
            <person name="Kim D.Y."/>
            <person name="Park H.-Y."/>
        </authorList>
    </citation>
    <scope>NUCLEOTIDE SEQUENCE [LARGE SCALE GENOMIC DNA]</scope>
    <source>
        <strain evidence="4 5">HY-24</strain>
    </source>
</reference>
<keyword evidence="1 4" id="KW-0328">Glycosyltransferase</keyword>
<accession>A0A5P9QCB7</accession>
<dbReference type="EC" id="2.4.1.52" evidence="4"/>
<evidence type="ECO:0000313" key="4">
    <source>
        <dbReference type="EMBL" id="QFU99074.1"/>
    </source>
</evidence>
<keyword evidence="2 4" id="KW-0808">Transferase</keyword>
<gene>
    <name evidence="4" type="primary">tagE</name>
    <name evidence="4" type="ORF">KDY119_02600</name>
</gene>
<sequence length="629" mass="68785">MDFLRRLRRRRREPKALASASRSAGADREVKHFPDDRYVALAWTIPDEFGGITNVLLHRTATVAARTGRTIDLLTLAPDLDLDRAVNRLRESGRLKPGVRLRNVWHEFSALDDGALRRLAQTTNAVAAVADDPVAHHGESVATRTDGDGTVLQTDRYRRDGTRVVSDRLDVPGKGGRRTRRITVYATDGEPLGSWTSARALYFSWFDVVLGEGPAYLVNDSQAIGAFLGQYRRPNVVTVQVIHHAHLAIDAPSASGPLAARQQRTVEGLDGIDLVAILTDRQRLDLAELGVAVHNGRTIPNSRTIALKDPLPRPRSRGVMVARLVWQKRVDHAIRAMATVVRKDPEVTLDVFGSGKKAGKLGALVDDLGLGEHVELRGYDPRAAQHFETSSFSVLSSRHEGFPLVLMESMGAGCLPIAYDIRYGPSDIIEHGVNGFLVPPGDVRELARTIRTVAGLPEKRLAEMRGAAVARAQDFRDDAVLDRWVEELAAARARKRSIRRVSIQGRLDAVEPSEGGARLRGTLTGELASQGPQLFVAWRGRSEALYGRAVCRLSSPAADRTRSFDVVLPWTAFDGLPSDVLDLYAEVVDDGNPGRARLSADPEAFTHEQVHVTAYGNVSLRHTASASVA</sequence>
<dbReference type="GO" id="GO:0047265">
    <property type="term" value="F:poly(glycerol-phosphate) alpha-glucosyltransferase activity"/>
    <property type="evidence" value="ECO:0007669"/>
    <property type="project" value="UniProtKB-EC"/>
</dbReference>
<dbReference type="Pfam" id="PF00534">
    <property type="entry name" value="Glycos_transf_1"/>
    <property type="match status" value="1"/>
</dbReference>
<dbReference type="PANTHER" id="PTHR12526">
    <property type="entry name" value="GLYCOSYLTRANSFERASE"/>
    <property type="match status" value="1"/>
</dbReference>
<dbReference type="Gene3D" id="3.40.50.2000">
    <property type="entry name" value="Glycogen Phosphorylase B"/>
    <property type="match status" value="3"/>
</dbReference>
<evidence type="ECO:0000259" key="3">
    <source>
        <dbReference type="Pfam" id="PF00534"/>
    </source>
</evidence>
<organism evidence="4 5">
    <name type="scientific">Luteimicrobium xylanilyticum</name>
    <dbReference type="NCBI Taxonomy" id="1133546"/>
    <lineage>
        <taxon>Bacteria</taxon>
        <taxon>Bacillati</taxon>
        <taxon>Actinomycetota</taxon>
        <taxon>Actinomycetes</taxon>
        <taxon>Micrococcales</taxon>
        <taxon>Luteimicrobium</taxon>
    </lineage>
</organism>
<dbReference type="SUPFAM" id="SSF53756">
    <property type="entry name" value="UDP-Glycosyltransferase/glycogen phosphorylase"/>
    <property type="match status" value="1"/>
</dbReference>
<protein>
    <submittedName>
        <fullName evidence="4">Poly(Glycerol-phosphate) alpha-glucosyltransferase</fullName>
        <ecNumber evidence="4">2.4.1.52</ecNumber>
    </submittedName>
</protein>
<dbReference type="InterPro" id="IPR001296">
    <property type="entry name" value="Glyco_trans_1"/>
</dbReference>
<evidence type="ECO:0000256" key="1">
    <source>
        <dbReference type="ARBA" id="ARBA00022676"/>
    </source>
</evidence>
<dbReference type="KEGG" id="lxl:KDY119_02600"/>
<name>A0A5P9QCB7_9MICO</name>
<evidence type="ECO:0000313" key="5">
    <source>
        <dbReference type="Proteomes" id="UP000326702"/>
    </source>
</evidence>
<dbReference type="PANTHER" id="PTHR12526:SF629">
    <property type="entry name" value="TEICHURONIC ACID BIOSYNTHESIS GLYCOSYLTRANSFERASE TUAH-RELATED"/>
    <property type="match status" value="1"/>
</dbReference>
<dbReference type="AlphaFoldDB" id="A0A5P9QCB7"/>
<keyword evidence="5" id="KW-1185">Reference proteome</keyword>
<dbReference type="EMBL" id="CP045529">
    <property type="protein sequence ID" value="QFU99074.1"/>
    <property type="molecule type" value="Genomic_DNA"/>
</dbReference>